<protein>
    <submittedName>
        <fullName evidence="2">Uncharacterized protein</fullName>
    </submittedName>
</protein>
<accession>A0AA41U0P1</accession>
<evidence type="ECO:0000313" key="3">
    <source>
        <dbReference type="Proteomes" id="UP001165378"/>
    </source>
</evidence>
<organism evidence="2 3">
    <name type="scientific">Yinghuangia soli</name>
    <dbReference type="NCBI Taxonomy" id="2908204"/>
    <lineage>
        <taxon>Bacteria</taxon>
        <taxon>Bacillati</taxon>
        <taxon>Actinomycetota</taxon>
        <taxon>Actinomycetes</taxon>
        <taxon>Kitasatosporales</taxon>
        <taxon>Streptomycetaceae</taxon>
        <taxon>Yinghuangia</taxon>
    </lineage>
</organism>
<dbReference type="Proteomes" id="UP001165378">
    <property type="component" value="Unassembled WGS sequence"/>
</dbReference>
<feature type="transmembrane region" description="Helical" evidence="1">
    <location>
        <begin position="6"/>
        <end position="30"/>
    </location>
</feature>
<gene>
    <name evidence="2" type="ORF">LZ495_15740</name>
</gene>
<keyword evidence="1" id="KW-0472">Membrane</keyword>
<keyword evidence="3" id="KW-1185">Reference proteome</keyword>
<dbReference type="AlphaFoldDB" id="A0AA41U0P1"/>
<dbReference type="RefSeq" id="WP_235052813.1">
    <property type="nucleotide sequence ID" value="NZ_JAKFHA010000007.1"/>
</dbReference>
<sequence>MEPISLAVALGLMLAGYIVVIVITITWEVITEWFHARGRIKAENASAIAFTLADRIANQDYVRVGGVFDNSSAPTRMVQGFYDERTGEVLDARPMESARTPDQVVVERHEAGNGLVIYD</sequence>
<evidence type="ECO:0000256" key="1">
    <source>
        <dbReference type="SAM" id="Phobius"/>
    </source>
</evidence>
<name>A0AA41U0P1_9ACTN</name>
<keyword evidence="1" id="KW-1133">Transmembrane helix</keyword>
<reference evidence="2" key="1">
    <citation type="submission" date="2022-01" db="EMBL/GenBank/DDBJ databases">
        <title>Genome-Based Taxonomic Classification of the Phylum Actinobacteria.</title>
        <authorList>
            <person name="Gao Y."/>
        </authorList>
    </citation>
    <scope>NUCLEOTIDE SEQUENCE</scope>
    <source>
        <strain evidence="2">KLBMP 8922</strain>
    </source>
</reference>
<keyword evidence="1" id="KW-0812">Transmembrane</keyword>
<comment type="caution">
    <text evidence="2">The sequence shown here is derived from an EMBL/GenBank/DDBJ whole genome shotgun (WGS) entry which is preliminary data.</text>
</comment>
<evidence type="ECO:0000313" key="2">
    <source>
        <dbReference type="EMBL" id="MCF2528660.1"/>
    </source>
</evidence>
<dbReference type="EMBL" id="JAKFHA010000007">
    <property type="protein sequence ID" value="MCF2528660.1"/>
    <property type="molecule type" value="Genomic_DNA"/>
</dbReference>
<proteinExistence type="predicted"/>